<dbReference type="EMBL" id="JAAGNA010001077">
    <property type="protein sequence ID" value="NEC52953.1"/>
    <property type="molecule type" value="Genomic_DNA"/>
</dbReference>
<dbReference type="AlphaFoldDB" id="A0A9X5HFN6"/>
<dbReference type="Proteomes" id="UP000471745">
    <property type="component" value="Unassembled WGS sequence"/>
</dbReference>
<evidence type="ECO:0000313" key="2">
    <source>
        <dbReference type="Proteomes" id="UP000471745"/>
    </source>
</evidence>
<sequence length="227" mass="24528">DYEAAVEHAERLGARSHTAVLTARLGDALIEAGDTERGERLLREVIDSTRGRHVEALPAARLFLISWLCVSGRTAEAREQVRALREEFRLAHYVVFDSFILGAEAYIEVAEGHDERGLGIAREAMRQAEDPLVAAMAPHLCASYAVLAAAALAGLDGARHARDAARCLGAADSWLPEGHRANLLERAARARAEDRIRQALDETAFEAAYAEGDGLSPEEAVALLDPA</sequence>
<gene>
    <name evidence="1" type="ORF">G3I18_31040</name>
</gene>
<accession>A0A9X5HFN6</accession>
<organism evidence="1 2">
    <name type="scientific">Actinospica acidiphila</name>
    <dbReference type="NCBI Taxonomy" id="304899"/>
    <lineage>
        <taxon>Bacteria</taxon>
        <taxon>Bacillati</taxon>
        <taxon>Actinomycetota</taxon>
        <taxon>Actinomycetes</taxon>
        <taxon>Catenulisporales</taxon>
        <taxon>Actinospicaceae</taxon>
        <taxon>Actinospica</taxon>
    </lineage>
</organism>
<proteinExistence type="predicted"/>
<evidence type="ECO:0000313" key="1">
    <source>
        <dbReference type="EMBL" id="NEC52953.1"/>
    </source>
</evidence>
<name>A0A9X5HFN6_9ACTN</name>
<keyword evidence="2" id="KW-1185">Reference proteome</keyword>
<feature type="non-terminal residue" evidence="1">
    <location>
        <position position="1"/>
    </location>
</feature>
<reference evidence="1 2" key="1">
    <citation type="submission" date="2020-01" db="EMBL/GenBank/DDBJ databases">
        <title>Insect and environment-associated Actinomycetes.</title>
        <authorList>
            <person name="Currrie C."/>
            <person name="Chevrette M."/>
            <person name="Carlson C."/>
            <person name="Stubbendieck R."/>
            <person name="Wendt-Pienkowski E."/>
        </authorList>
    </citation>
    <scope>NUCLEOTIDE SEQUENCE [LARGE SCALE GENOMIC DNA]</scope>
    <source>
        <strain evidence="1 2">SID8189</strain>
    </source>
</reference>
<comment type="caution">
    <text evidence="1">The sequence shown here is derived from an EMBL/GenBank/DDBJ whole genome shotgun (WGS) entry which is preliminary data.</text>
</comment>
<protein>
    <submittedName>
        <fullName evidence="1">AfsR family transcriptional regulator</fullName>
    </submittedName>
</protein>